<dbReference type="InterPro" id="IPR032675">
    <property type="entry name" value="LRR_dom_sf"/>
</dbReference>
<dbReference type="AlphaFoldDB" id="A0A1D1ZD00"/>
<organism evidence="1">
    <name type="scientific">Anthurium amnicola</name>
    <dbReference type="NCBI Taxonomy" id="1678845"/>
    <lineage>
        <taxon>Eukaryota</taxon>
        <taxon>Viridiplantae</taxon>
        <taxon>Streptophyta</taxon>
        <taxon>Embryophyta</taxon>
        <taxon>Tracheophyta</taxon>
        <taxon>Spermatophyta</taxon>
        <taxon>Magnoliopsida</taxon>
        <taxon>Liliopsida</taxon>
        <taxon>Araceae</taxon>
        <taxon>Pothoideae</taxon>
        <taxon>Potheae</taxon>
        <taxon>Anthurium</taxon>
    </lineage>
</organism>
<dbReference type="PANTHER" id="PTHR36766:SF30">
    <property type="entry name" value="TIR-NBS TYPE DISEASE RESISTANCE PROTEIN-RELATED"/>
    <property type="match status" value="1"/>
</dbReference>
<name>A0A1D1ZD00_9ARAE</name>
<sequence length="464" mass="51523">LQVLSIKDCEELVKWPVGEGFQATLCSLEGELSITDCPKLSALPEGSKLSASLKNVTVCGCPGITNESFFGHVHDLNSDDVRMNQQFSSASRCAEMLRHIKDVNWLSICYIFNSIFTTPQVLIKYDRLETYSWGLKKNSLHRRVMMVICTAPVVDGAEVDDDVSKLLYMCLGGHHPWSSSLRILSLKDIPVAAFLGFQHIHEALCLPSIERLQIFSCGEMGQLLTRLTALKDLSVNECAELTLPCLVEGIRSAPYLDELHIYKCPKLLMPTPSSPSNDTACEEVLGSPPPLPGPPPLTLLRNLGIDDIRVLTRLLVSKPRCIPLRALRIDGAELTSLMEEEEGFGALAPSLQLLALFHCPNLQNLHTDLRAFLPNLKILWVDHCPNLRCLPDRGLPMSLEFLRVNQCPALVERCRRALPSIGGAEEDDWGKMAHVPVIAIDGAYQRGSYSRVLELQARLDFTFC</sequence>
<dbReference type="SUPFAM" id="SSF52047">
    <property type="entry name" value="RNI-like"/>
    <property type="match status" value="1"/>
</dbReference>
<dbReference type="Gene3D" id="3.80.10.10">
    <property type="entry name" value="Ribonuclease Inhibitor"/>
    <property type="match status" value="2"/>
</dbReference>
<dbReference type="EMBL" id="GDJX01003245">
    <property type="protein sequence ID" value="JAT64691.1"/>
    <property type="molecule type" value="Transcribed_RNA"/>
</dbReference>
<gene>
    <name evidence="1" type="primary">RGA3_20</name>
    <name evidence="1" type="ORF">g.3585</name>
</gene>
<accession>A0A1D1ZD00</accession>
<evidence type="ECO:0000313" key="1">
    <source>
        <dbReference type="EMBL" id="JAT64691.1"/>
    </source>
</evidence>
<proteinExistence type="predicted"/>
<protein>
    <submittedName>
        <fullName evidence="1">Putative disease resistance protein RGA3</fullName>
    </submittedName>
</protein>
<feature type="non-terminal residue" evidence="1">
    <location>
        <position position="1"/>
    </location>
</feature>
<dbReference type="PANTHER" id="PTHR36766">
    <property type="entry name" value="PLANT BROAD-SPECTRUM MILDEW RESISTANCE PROTEIN RPW8"/>
    <property type="match status" value="1"/>
</dbReference>
<reference evidence="1" key="1">
    <citation type="submission" date="2015-07" db="EMBL/GenBank/DDBJ databases">
        <title>Transcriptome Assembly of Anthurium amnicola.</title>
        <authorList>
            <person name="Suzuki J."/>
        </authorList>
    </citation>
    <scope>NUCLEOTIDE SEQUENCE</scope>
</reference>